<accession>A0A9Q0E1J9</accession>
<name>A0A9Q0E1J9_9TELE</name>
<sequence>MALLFTSRSYRPLLEPPQIQTRLSRLHWDPLWVFLENSGMQLREELFFQKIRQTDKREGERGAFSFAQQ</sequence>
<comment type="caution">
    <text evidence="1">The sequence shown here is derived from an EMBL/GenBank/DDBJ whole genome shotgun (WGS) entry which is preliminary data.</text>
</comment>
<organism evidence="1 2">
    <name type="scientific">Muraenolepis orangiensis</name>
    <name type="common">Patagonian moray cod</name>
    <dbReference type="NCBI Taxonomy" id="630683"/>
    <lineage>
        <taxon>Eukaryota</taxon>
        <taxon>Metazoa</taxon>
        <taxon>Chordata</taxon>
        <taxon>Craniata</taxon>
        <taxon>Vertebrata</taxon>
        <taxon>Euteleostomi</taxon>
        <taxon>Actinopterygii</taxon>
        <taxon>Neopterygii</taxon>
        <taxon>Teleostei</taxon>
        <taxon>Neoteleostei</taxon>
        <taxon>Acanthomorphata</taxon>
        <taxon>Zeiogadaria</taxon>
        <taxon>Gadariae</taxon>
        <taxon>Gadiformes</taxon>
        <taxon>Muraenolepidoidei</taxon>
        <taxon>Muraenolepididae</taxon>
        <taxon>Muraenolepis</taxon>
    </lineage>
</organism>
<gene>
    <name evidence="1" type="ORF">NHX12_032920</name>
</gene>
<dbReference type="AlphaFoldDB" id="A0A9Q0E1J9"/>
<protein>
    <submittedName>
        <fullName evidence="1">Uncharacterized protein</fullName>
    </submittedName>
</protein>
<dbReference type="EMBL" id="JANIIK010000048">
    <property type="protein sequence ID" value="KAJ3598957.1"/>
    <property type="molecule type" value="Genomic_DNA"/>
</dbReference>
<reference evidence="1" key="1">
    <citation type="submission" date="2022-07" db="EMBL/GenBank/DDBJ databases">
        <title>Chromosome-level genome of Muraenolepis orangiensis.</title>
        <authorList>
            <person name="Kim J."/>
        </authorList>
    </citation>
    <scope>NUCLEOTIDE SEQUENCE</scope>
    <source>
        <strain evidence="1">KU_S4_2022</strain>
        <tissue evidence="1">Muscle</tissue>
    </source>
</reference>
<keyword evidence="2" id="KW-1185">Reference proteome</keyword>
<evidence type="ECO:0000313" key="2">
    <source>
        <dbReference type="Proteomes" id="UP001148018"/>
    </source>
</evidence>
<proteinExistence type="predicted"/>
<dbReference type="Proteomes" id="UP001148018">
    <property type="component" value="Unassembled WGS sequence"/>
</dbReference>
<evidence type="ECO:0000313" key="1">
    <source>
        <dbReference type="EMBL" id="KAJ3598957.1"/>
    </source>
</evidence>